<dbReference type="RefSeq" id="XP_005765691.1">
    <property type="nucleotide sequence ID" value="XM_005765634.1"/>
</dbReference>
<evidence type="ECO:0008006" key="5">
    <source>
        <dbReference type="Google" id="ProtNLM"/>
    </source>
</evidence>
<dbReference type="EnsemblProtists" id="EOD13262">
    <property type="protein sequence ID" value="EOD13262"/>
    <property type="gene ID" value="EMIHUDRAFT_445881"/>
</dbReference>
<evidence type="ECO:0000313" key="4">
    <source>
        <dbReference type="Proteomes" id="UP000013827"/>
    </source>
</evidence>
<dbReference type="KEGG" id="ehx:EMIHUDRAFT_445881"/>
<protein>
    <recommendedName>
        <fullName evidence="5">Phospholipase B-like</fullName>
    </recommendedName>
</protein>
<dbReference type="PaxDb" id="2903-EOD13262"/>
<dbReference type="AlphaFoldDB" id="A0A0D3IPS7"/>
<proteinExistence type="predicted"/>
<evidence type="ECO:0000313" key="3">
    <source>
        <dbReference type="EnsemblProtists" id="EOD13262"/>
    </source>
</evidence>
<evidence type="ECO:0000256" key="2">
    <source>
        <dbReference type="SAM" id="SignalP"/>
    </source>
</evidence>
<keyword evidence="2" id="KW-0732">Signal</keyword>
<name>A0A0D3IPS7_EMIH1</name>
<keyword evidence="1" id="KW-0472">Membrane</keyword>
<dbReference type="GeneID" id="17259413"/>
<reference evidence="4" key="1">
    <citation type="journal article" date="2013" name="Nature">
        <title>Pan genome of the phytoplankton Emiliania underpins its global distribution.</title>
        <authorList>
            <person name="Read B.A."/>
            <person name="Kegel J."/>
            <person name="Klute M.J."/>
            <person name="Kuo A."/>
            <person name="Lefebvre S.C."/>
            <person name="Maumus F."/>
            <person name="Mayer C."/>
            <person name="Miller J."/>
            <person name="Monier A."/>
            <person name="Salamov A."/>
            <person name="Young J."/>
            <person name="Aguilar M."/>
            <person name="Claverie J.M."/>
            <person name="Frickenhaus S."/>
            <person name="Gonzalez K."/>
            <person name="Herman E.K."/>
            <person name="Lin Y.C."/>
            <person name="Napier J."/>
            <person name="Ogata H."/>
            <person name="Sarno A.F."/>
            <person name="Shmutz J."/>
            <person name="Schroeder D."/>
            <person name="de Vargas C."/>
            <person name="Verret F."/>
            <person name="von Dassow P."/>
            <person name="Valentin K."/>
            <person name="Van de Peer Y."/>
            <person name="Wheeler G."/>
            <person name="Dacks J.B."/>
            <person name="Delwiche C.F."/>
            <person name="Dyhrman S.T."/>
            <person name="Glockner G."/>
            <person name="John U."/>
            <person name="Richards T."/>
            <person name="Worden A.Z."/>
            <person name="Zhang X."/>
            <person name="Grigoriev I.V."/>
            <person name="Allen A.E."/>
            <person name="Bidle K."/>
            <person name="Borodovsky M."/>
            <person name="Bowler C."/>
            <person name="Brownlee C."/>
            <person name="Cock J.M."/>
            <person name="Elias M."/>
            <person name="Gladyshev V.N."/>
            <person name="Groth M."/>
            <person name="Guda C."/>
            <person name="Hadaegh A."/>
            <person name="Iglesias-Rodriguez M.D."/>
            <person name="Jenkins J."/>
            <person name="Jones B.M."/>
            <person name="Lawson T."/>
            <person name="Leese F."/>
            <person name="Lindquist E."/>
            <person name="Lobanov A."/>
            <person name="Lomsadze A."/>
            <person name="Malik S.B."/>
            <person name="Marsh M.E."/>
            <person name="Mackinder L."/>
            <person name="Mock T."/>
            <person name="Mueller-Roeber B."/>
            <person name="Pagarete A."/>
            <person name="Parker M."/>
            <person name="Probert I."/>
            <person name="Quesneville H."/>
            <person name="Raines C."/>
            <person name="Rensing S.A."/>
            <person name="Riano-Pachon D.M."/>
            <person name="Richier S."/>
            <person name="Rokitta S."/>
            <person name="Shiraiwa Y."/>
            <person name="Soanes D.M."/>
            <person name="van der Giezen M."/>
            <person name="Wahlund T.M."/>
            <person name="Williams B."/>
            <person name="Wilson W."/>
            <person name="Wolfe G."/>
            <person name="Wurch L.L."/>
        </authorList>
    </citation>
    <scope>NUCLEOTIDE SEQUENCE</scope>
</reference>
<keyword evidence="1" id="KW-0812">Transmembrane</keyword>
<sequence>MWGLESLTTTLALLNASALTEQLTDAGGATFAFAHNWTEAGDAAASQWEAAQAINWTDTVSDWQLTASDWAASTTGGFATNFTANQTEWAQFMAECYGVEGSKAAAAAVAGNAACGLLPISCPFVAAYSLYQNYQAAVALSKEGVDGIDPCSEVRKAYPTADALLAAPAAAASQPARASAAQLLAIVALPVLAIGLLRDHRRRLLAHSGAADSESSLV</sequence>
<keyword evidence="4" id="KW-1185">Reference proteome</keyword>
<keyword evidence="1" id="KW-1133">Transmembrane helix</keyword>
<feature type="transmembrane region" description="Helical" evidence="1">
    <location>
        <begin position="180"/>
        <end position="197"/>
    </location>
</feature>
<reference evidence="3" key="2">
    <citation type="submission" date="2024-10" db="UniProtKB">
        <authorList>
            <consortium name="EnsemblProtists"/>
        </authorList>
    </citation>
    <scope>IDENTIFICATION</scope>
</reference>
<accession>A0A0D3IPS7</accession>
<dbReference type="HOGENOM" id="CLU_1268942_0_0_1"/>
<evidence type="ECO:0000256" key="1">
    <source>
        <dbReference type="SAM" id="Phobius"/>
    </source>
</evidence>
<feature type="signal peptide" evidence="2">
    <location>
        <begin position="1"/>
        <end position="18"/>
    </location>
</feature>
<feature type="chain" id="PRO_5044291173" description="Phospholipase B-like" evidence="2">
    <location>
        <begin position="19"/>
        <end position="218"/>
    </location>
</feature>
<organism evidence="3 4">
    <name type="scientific">Emiliania huxleyi (strain CCMP1516)</name>
    <dbReference type="NCBI Taxonomy" id="280463"/>
    <lineage>
        <taxon>Eukaryota</taxon>
        <taxon>Haptista</taxon>
        <taxon>Haptophyta</taxon>
        <taxon>Prymnesiophyceae</taxon>
        <taxon>Isochrysidales</taxon>
        <taxon>Noelaerhabdaceae</taxon>
        <taxon>Emiliania</taxon>
    </lineage>
</organism>
<dbReference type="Proteomes" id="UP000013827">
    <property type="component" value="Unassembled WGS sequence"/>
</dbReference>